<dbReference type="EMBL" id="LGTL01000053">
    <property type="protein sequence ID" value="KPA73072.1"/>
    <property type="molecule type" value="Genomic_DNA"/>
</dbReference>
<evidence type="ECO:0000256" key="1">
    <source>
        <dbReference type="SAM" id="Phobius"/>
    </source>
</evidence>
<feature type="transmembrane region" description="Helical" evidence="1">
    <location>
        <begin position="134"/>
        <end position="152"/>
    </location>
</feature>
<keyword evidence="1" id="KW-0812">Transmembrane</keyword>
<gene>
    <name evidence="2" type="ORF">ABB37_10141</name>
</gene>
<keyword evidence="1" id="KW-0472">Membrane</keyword>
<organism evidence="2 3">
    <name type="scientific">Leptomonas pyrrhocoris</name>
    <name type="common">Firebug parasite</name>
    <dbReference type="NCBI Taxonomy" id="157538"/>
    <lineage>
        <taxon>Eukaryota</taxon>
        <taxon>Discoba</taxon>
        <taxon>Euglenozoa</taxon>
        <taxon>Kinetoplastea</taxon>
        <taxon>Metakinetoplastina</taxon>
        <taxon>Trypanosomatida</taxon>
        <taxon>Trypanosomatidae</taxon>
        <taxon>Leishmaniinae</taxon>
        <taxon>Leptomonas</taxon>
    </lineage>
</organism>
<dbReference type="RefSeq" id="XP_015651511.1">
    <property type="nucleotide sequence ID" value="XM_015809904.1"/>
</dbReference>
<feature type="transmembrane region" description="Helical" evidence="1">
    <location>
        <begin position="83"/>
        <end position="105"/>
    </location>
</feature>
<sequence length="175" mass="20035">MRLASFVSFFVFFPESSRWAHDPTATGNSPFRQFCCTAIISIYLSIFLPTYIYVCVYLSLFWFPLCAYVPLKIRFNQIPLHGLSSLFLFSFLFKYPFAFSISVVLKDRPPSSRGVGGWGAAMAIDFYPSLSPTAYIYLFISCLCVCVSLRKWRHTLVAFSAIFDSCLFQQQIKIP</sequence>
<comment type="caution">
    <text evidence="2">The sequence shown here is derived from an EMBL/GenBank/DDBJ whole genome shotgun (WGS) entry which is preliminary data.</text>
</comment>
<keyword evidence="3" id="KW-1185">Reference proteome</keyword>
<reference evidence="2 3" key="1">
    <citation type="submission" date="2015-07" db="EMBL/GenBank/DDBJ databases">
        <title>High-quality genome of monoxenous trypanosomatid Leptomonas pyrrhocoris.</title>
        <authorList>
            <person name="Flegontov P."/>
            <person name="Butenko A."/>
            <person name="Firsov S."/>
            <person name="Vlcek C."/>
            <person name="Logacheva M.D."/>
            <person name="Field M."/>
            <person name="Filatov D."/>
            <person name="Flegontova O."/>
            <person name="Gerasimov E."/>
            <person name="Jackson A.P."/>
            <person name="Kelly S."/>
            <person name="Opperdoes F."/>
            <person name="O'Reilly A."/>
            <person name="Votypka J."/>
            <person name="Yurchenko V."/>
            <person name="Lukes J."/>
        </authorList>
    </citation>
    <scope>NUCLEOTIDE SEQUENCE [LARGE SCALE GENOMIC DNA]</scope>
    <source>
        <strain evidence="2">H10</strain>
    </source>
</reference>
<protein>
    <submittedName>
        <fullName evidence="2">Uncharacterized protein</fullName>
    </submittedName>
</protein>
<dbReference type="GeneID" id="26910421"/>
<name>A0A0N0DQI7_LEPPY</name>
<dbReference type="AlphaFoldDB" id="A0A0N0DQI7"/>
<proteinExistence type="predicted"/>
<dbReference type="VEuPathDB" id="TriTrypDB:LpyrH10_53_0010"/>
<evidence type="ECO:0000313" key="3">
    <source>
        <dbReference type="Proteomes" id="UP000037923"/>
    </source>
</evidence>
<evidence type="ECO:0000313" key="2">
    <source>
        <dbReference type="EMBL" id="KPA73072.1"/>
    </source>
</evidence>
<accession>A0A0N0DQI7</accession>
<dbReference type="Proteomes" id="UP000037923">
    <property type="component" value="Unassembled WGS sequence"/>
</dbReference>
<keyword evidence="1" id="KW-1133">Transmembrane helix</keyword>